<sequence>MTPNFRISLLLIPAIFASTSYGQFIERRRTSFGRIIAGCIIGGIFALFFLCLFMTMARRRRAARTFAVTSGGGLPANHKPMFGGPWGRSNNEYQGQNGMPMNSYQGQGQNPYAVPNYPSPSNAPYNPEYPNQHTPLPPPAYGKDAEYNNRYSPPQGPPPVNQGTGQQASYMPPPGPPPAAHTTGQDNTFIGGFRN</sequence>
<organism evidence="3 4">
    <name type="scientific">Hypholoma sublateritium (strain FD-334 SS-4)</name>
    <dbReference type="NCBI Taxonomy" id="945553"/>
    <lineage>
        <taxon>Eukaryota</taxon>
        <taxon>Fungi</taxon>
        <taxon>Dikarya</taxon>
        <taxon>Basidiomycota</taxon>
        <taxon>Agaricomycotina</taxon>
        <taxon>Agaricomycetes</taxon>
        <taxon>Agaricomycetidae</taxon>
        <taxon>Agaricales</taxon>
        <taxon>Agaricineae</taxon>
        <taxon>Strophariaceae</taxon>
        <taxon>Hypholoma</taxon>
    </lineage>
</organism>
<evidence type="ECO:0000256" key="1">
    <source>
        <dbReference type="SAM" id="MobiDB-lite"/>
    </source>
</evidence>
<proteinExistence type="predicted"/>
<evidence type="ECO:0000256" key="2">
    <source>
        <dbReference type="SAM" id="Phobius"/>
    </source>
</evidence>
<dbReference type="EMBL" id="KN817619">
    <property type="protein sequence ID" value="KJA16547.1"/>
    <property type="molecule type" value="Genomic_DNA"/>
</dbReference>
<keyword evidence="4" id="KW-1185">Reference proteome</keyword>
<feature type="compositionally biased region" description="Low complexity" evidence="1">
    <location>
        <begin position="115"/>
        <end position="131"/>
    </location>
</feature>
<protein>
    <submittedName>
        <fullName evidence="3">Uncharacterized protein</fullName>
    </submittedName>
</protein>
<name>A0A0D2KPI6_HYPSF</name>
<dbReference type="OMA" id="REDSKFQ"/>
<feature type="region of interest" description="Disordered" evidence="1">
    <location>
        <begin position="81"/>
        <end position="195"/>
    </location>
</feature>
<feature type="compositionally biased region" description="Polar residues" evidence="1">
    <location>
        <begin position="88"/>
        <end position="110"/>
    </location>
</feature>
<dbReference type="Proteomes" id="UP000054270">
    <property type="component" value="Unassembled WGS sequence"/>
</dbReference>
<feature type="transmembrane region" description="Helical" evidence="2">
    <location>
        <begin position="32"/>
        <end position="54"/>
    </location>
</feature>
<accession>A0A0D2KPI6</accession>
<keyword evidence="2" id="KW-1133">Transmembrane helix</keyword>
<evidence type="ECO:0000313" key="4">
    <source>
        <dbReference type="Proteomes" id="UP000054270"/>
    </source>
</evidence>
<keyword evidence="2" id="KW-0472">Membrane</keyword>
<dbReference type="AlphaFoldDB" id="A0A0D2KPI6"/>
<reference evidence="4" key="1">
    <citation type="submission" date="2014-04" db="EMBL/GenBank/DDBJ databases">
        <title>Evolutionary Origins and Diversification of the Mycorrhizal Mutualists.</title>
        <authorList>
            <consortium name="DOE Joint Genome Institute"/>
            <consortium name="Mycorrhizal Genomics Consortium"/>
            <person name="Kohler A."/>
            <person name="Kuo A."/>
            <person name="Nagy L.G."/>
            <person name="Floudas D."/>
            <person name="Copeland A."/>
            <person name="Barry K.W."/>
            <person name="Cichocki N."/>
            <person name="Veneault-Fourrey C."/>
            <person name="LaButti K."/>
            <person name="Lindquist E.A."/>
            <person name="Lipzen A."/>
            <person name="Lundell T."/>
            <person name="Morin E."/>
            <person name="Murat C."/>
            <person name="Riley R."/>
            <person name="Ohm R."/>
            <person name="Sun H."/>
            <person name="Tunlid A."/>
            <person name="Henrissat B."/>
            <person name="Grigoriev I.V."/>
            <person name="Hibbett D.S."/>
            <person name="Martin F."/>
        </authorList>
    </citation>
    <scope>NUCLEOTIDE SEQUENCE [LARGE SCALE GENOMIC DNA]</scope>
    <source>
        <strain evidence="4">FD-334 SS-4</strain>
    </source>
</reference>
<dbReference type="OrthoDB" id="3064347at2759"/>
<evidence type="ECO:0000313" key="3">
    <source>
        <dbReference type="EMBL" id="KJA16547.1"/>
    </source>
</evidence>
<gene>
    <name evidence="3" type="ORF">HYPSUDRAFT_47261</name>
</gene>
<keyword evidence="2" id="KW-0812">Transmembrane</keyword>